<evidence type="ECO:0000256" key="9">
    <source>
        <dbReference type="PIRSR" id="PIRSR000460-1"/>
    </source>
</evidence>
<evidence type="ECO:0000256" key="6">
    <source>
        <dbReference type="ARBA" id="ARBA00022898"/>
    </source>
</evidence>
<dbReference type="PIRSF" id="PIRSF000460">
    <property type="entry name" value="Pprylas_GlgP"/>
    <property type="match status" value="1"/>
</dbReference>
<dbReference type="FunFam" id="3.40.50.2000:FF:000149">
    <property type="entry name" value="Glycogen phosphorylase, muscle form"/>
    <property type="match status" value="1"/>
</dbReference>
<dbReference type="CDD" id="cd04300">
    <property type="entry name" value="GT35_Glycogen_Phosphorylase"/>
    <property type="match status" value="1"/>
</dbReference>
<evidence type="ECO:0000256" key="10">
    <source>
        <dbReference type="RuleBase" id="RU000587"/>
    </source>
</evidence>
<dbReference type="GO" id="GO:0005980">
    <property type="term" value="P:glycogen catabolic process"/>
    <property type="evidence" value="ECO:0007669"/>
    <property type="project" value="TreeGrafter"/>
</dbReference>
<dbReference type="EC" id="2.4.1.1" evidence="10"/>
<evidence type="ECO:0000313" key="13">
    <source>
        <dbReference type="Proteomes" id="UP000823982"/>
    </source>
</evidence>
<gene>
    <name evidence="12" type="primary">glgP</name>
    <name evidence="12" type="ORF">IAD01_06605</name>
</gene>
<comment type="function">
    <text evidence="10">Allosteric enzyme that catalyzes the rate-limiting step in glycogen catabolism, the phosphorolytic cleavage of glycogen to produce glucose-1-phosphate, and plays a central role in maintaining cellular and organismal glucose homeostasis.</text>
</comment>
<dbReference type="Pfam" id="PF00343">
    <property type="entry name" value="Phosphorylase"/>
    <property type="match status" value="1"/>
</dbReference>
<dbReference type="SUPFAM" id="SSF53756">
    <property type="entry name" value="UDP-Glycosyltransferase/glycogen phosphorylase"/>
    <property type="match status" value="1"/>
</dbReference>
<evidence type="ECO:0000256" key="8">
    <source>
        <dbReference type="ARBA" id="ARBA00025174"/>
    </source>
</evidence>
<dbReference type="GO" id="GO:0005737">
    <property type="term" value="C:cytoplasm"/>
    <property type="evidence" value="ECO:0007669"/>
    <property type="project" value="TreeGrafter"/>
</dbReference>
<dbReference type="PANTHER" id="PTHR11468">
    <property type="entry name" value="GLYCOGEN PHOSPHORYLASE"/>
    <property type="match status" value="1"/>
</dbReference>
<comment type="catalytic activity">
    <reaction evidence="1 10">
        <text>[(1-&gt;4)-alpha-D-glucosyl](n) + phosphate = [(1-&gt;4)-alpha-D-glucosyl](n-1) + alpha-D-glucose 1-phosphate</text>
        <dbReference type="Rhea" id="RHEA:41732"/>
        <dbReference type="Rhea" id="RHEA-COMP:9584"/>
        <dbReference type="Rhea" id="RHEA-COMP:9586"/>
        <dbReference type="ChEBI" id="CHEBI:15444"/>
        <dbReference type="ChEBI" id="CHEBI:43474"/>
        <dbReference type="ChEBI" id="CHEBI:58601"/>
        <dbReference type="EC" id="2.4.1.1"/>
    </reaction>
</comment>
<evidence type="ECO:0000313" key="12">
    <source>
        <dbReference type="EMBL" id="HIS25053.1"/>
    </source>
</evidence>
<evidence type="ECO:0000256" key="3">
    <source>
        <dbReference type="ARBA" id="ARBA00006047"/>
    </source>
</evidence>
<feature type="region of interest" description="Disordered" evidence="11">
    <location>
        <begin position="1"/>
        <end position="47"/>
    </location>
</feature>
<name>A0A9D1EPK1_9FIRM</name>
<dbReference type="InterPro" id="IPR011833">
    <property type="entry name" value="Glycg_phsphrylas"/>
</dbReference>
<evidence type="ECO:0000256" key="5">
    <source>
        <dbReference type="ARBA" id="ARBA00022679"/>
    </source>
</evidence>
<evidence type="ECO:0000256" key="7">
    <source>
        <dbReference type="ARBA" id="ARBA00023277"/>
    </source>
</evidence>
<dbReference type="Gene3D" id="3.40.50.2000">
    <property type="entry name" value="Glycogen Phosphorylase B"/>
    <property type="match status" value="2"/>
</dbReference>
<reference evidence="12" key="1">
    <citation type="submission" date="2020-10" db="EMBL/GenBank/DDBJ databases">
        <authorList>
            <person name="Gilroy R."/>
        </authorList>
    </citation>
    <scope>NUCLEOTIDE SEQUENCE</scope>
    <source>
        <strain evidence="12">CHK157-1446</strain>
    </source>
</reference>
<dbReference type="AlphaFoldDB" id="A0A9D1EPK1"/>
<keyword evidence="5 10" id="KW-0808">Transferase</keyword>
<dbReference type="PANTHER" id="PTHR11468:SF3">
    <property type="entry name" value="GLYCOGEN PHOSPHORYLASE, LIVER FORM"/>
    <property type="match status" value="1"/>
</dbReference>
<evidence type="ECO:0000256" key="11">
    <source>
        <dbReference type="SAM" id="MobiDB-lite"/>
    </source>
</evidence>
<keyword evidence="7 10" id="KW-0119">Carbohydrate metabolism</keyword>
<dbReference type="Proteomes" id="UP000823982">
    <property type="component" value="Unassembled WGS sequence"/>
</dbReference>
<dbReference type="GO" id="GO:0008184">
    <property type="term" value="F:glycogen phosphorylase activity"/>
    <property type="evidence" value="ECO:0007669"/>
    <property type="project" value="InterPro"/>
</dbReference>
<evidence type="ECO:0000256" key="1">
    <source>
        <dbReference type="ARBA" id="ARBA00001275"/>
    </source>
</evidence>
<dbReference type="EMBL" id="DVIR01000060">
    <property type="protein sequence ID" value="HIS25053.1"/>
    <property type="molecule type" value="Genomic_DNA"/>
</dbReference>
<dbReference type="PROSITE" id="PS00102">
    <property type="entry name" value="PHOSPHORYLASE"/>
    <property type="match status" value="1"/>
</dbReference>
<protein>
    <recommendedName>
        <fullName evidence="10">Alpha-1,4 glucan phosphorylase</fullName>
        <ecNumber evidence="10">2.4.1.1</ecNumber>
    </recommendedName>
</protein>
<comment type="function">
    <text evidence="8">Phosphorylase is an important allosteric enzyme in carbohydrate metabolism. Enzymes from different sources differ in their regulatory mechanisms and in their natural substrates. However, all known phosphorylases share catalytic and structural properties.</text>
</comment>
<comment type="cofactor">
    <cofactor evidence="2 10">
        <name>pyridoxal 5'-phosphate</name>
        <dbReference type="ChEBI" id="CHEBI:597326"/>
    </cofactor>
</comment>
<dbReference type="GO" id="GO:0030170">
    <property type="term" value="F:pyridoxal phosphate binding"/>
    <property type="evidence" value="ECO:0007669"/>
    <property type="project" value="InterPro"/>
</dbReference>
<dbReference type="InterPro" id="IPR000811">
    <property type="entry name" value="Glyco_trans_35"/>
</dbReference>
<comment type="caution">
    <text evidence="12">The sequence shown here is derived from an EMBL/GenBank/DDBJ whole genome shotgun (WGS) entry which is preliminary data.</text>
</comment>
<feature type="modified residue" description="N6-(pyridoxal phosphate)lysine" evidence="9">
    <location>
        <position position="698"/>
    </location>
</feature>
<keyword evidence="6 9" id="KW-0663">Pyridoxal phosphate</keyword>
<proteinExistence type="inferred from homology"/>
<organism evidence="12 13">
    <name type="scientific">Candidatus Faeciplasma gallinarum</name>
    <dbReference type="NCBI Taxonomy" id="2840799"/>
    <lineage>
        <taxon>Bacteria</taxon>
        <taxon>Bacillati</taxon>
        <taxon>Bacillota</taxon>
        <taxon>Clostridia</taxon>
        <taxon>Eubacteriales</taxon>
        <taxon>Oscillospiraceae</taxon>
        <taxon>Oscillospiraceae incertae sedis</taxon>
        <taxon>Candidatus Faeciplasma</taxon>
    </lineage>
</organism>
<evidence type="ECO:0000256" key="2">
    <source>
        <dbReference type="ARBA" id="ARBA00001933"/>
    </source>
</evidence>
<sequence>MAKVPEPKFAKASEAKTPKASETKSTKVSEVKSAKASEVKSTKSSEPKFTKESLKNEIIKALDSTFMVTPENASDRQFYEALSSIIVRTLAEKRRKYTNKVHSEGHKQVYYISMEFLMGRSLKTSLYNLGIVKEADGALKDLGISLDSLYAQEPDAGLGNGGLGRLAACYLDGLATDGYPATGYSILYEYGIFRQKIEDGWQVELPDNWLPGGGCWLVPHPEGEIEVHFDGQMSERWDDHYHNVTLENYTTVIAVPYDMYVSGYNSEEVSKLRLWKAISPSFDMNMFNSGNYEKALNQNVVSQAISKVLYPNDNHLAGKSLRLRQQYFMCAASIGDIVNHHMATYGTLDNLAEKVAIQINDTHPTLAIPELMRVLLDDCGYTWDKAWSIVTQTFAYTNHTVMAEALEKWSCDLLKSVVPRIFSIIIEINNRYCAQLWEKYHDHERVTAMSIVKDNTVHMAKLCVAACHHVNGVSKIHSEIIKHDVFKYEYENTPEKFTNVTNGIAYRRWLYQSNPELCALLNDTIGKGYLKDAAELKKLEKFADNEEVLDRLGEVKLANKKAFAKTMKSERGVDIDPETIFDVQVKRLHEYKRQHLNVLNIVSEYGKLLENPDAEVEPKTYIFAAKAAPGYYLAKQIIKLIWSLGEEIKKNPKVHEKLNVVFLENYNVSLSEQLMPASEISEQISLAGTEASGTGNMKFMLNGAITLGTKDGANIEIGEAVGDDNIINFGMTVEEVEARKKAGYSPIHIYNSDPVIKDAIDRIAAGVYGNKFDDIVSSLKFSDPYMVLGDFKSYQEAQRKASELYGNLLKWQRMSLINIANAGRFSADRAVDEYAKNIWHLK</sequence>
<reference evidence="12" key="2">
    <citation type="journal article" date="2021" name="PeerJ">
        <title>Extensive microbial diversity within the chicken gut microbiome revealed by metagenomics and culture.</title>
        <authorList>
            <person name="Gilroy R."/>
            <person name="Ravi A."/>
            <person name="Getino M."/>
            <person name="Pursley I."/>
            <person name="Horton D.L."/>
            <person name="Alikhan N.F."/>
            <person name="Baker D."/>
            <person name="Gharbi K."/>
            <person name="Hall N."/>
            <person name="Watson M."/>
            <person name="Adriaenssens E.M."/>
            <person name="Foster-Nyarko E."/>
            <person name="Jarju S."/>
            <person name="Secka A."/>
            <person name="Antonio M."/>
            <person name="Oren A."/>
            <person name="Chaudhuri R.R."/>
            <person name="La Ragione R."/>
            <person name="Hildebrand F."/>
            <person name="Pallen M.J."/>
        </authorList>
    </citation>
    <scope>NUCLEOTIDE SEQUENCE</scope>
    <source>
        <strain evidence="12">CHK157-1446</strain>
    </source>
</reference>
<comment type="similarity">
    <text evidence="3 10">Belongs to the glycogen phosphorylase family.</text>
</comment>
<dbReference type="InterPro" id="IPR035090">
    <property type="entry name" value="Pyridoxal_P_attach_site"/>
</dbReference>
<keyword evidence="4 10" id="KW-0328">Glycosyltransferase</keyword>
<accession>A0A9D1EPK1</accession>
<dbReference type="NCBIfam" id="TIGR02093">
    <property type="entry name" value="P_ylase"/>
    <property type="match status" value="1"/>
</dbReference>
<evidence type="ECO:0000256" key="4">
    <source>
        <dbReference type="ARBA" id="ARBA00022676"/>
    </source>
</evidence>